<name>A0ACC2H722_DALPE</name>
<reference evidence="1" key="1">
    <citation type="submission" date="2021-05" db="EMBL/GenBank/DDBJ databases">
        <authorList>
            <person name="Pan Q."/>
            <person name="Jouanno E."/>
            <person name="Zahm M."/>
            <person name="Klopp C."/>
            <person name="Cabau C."/>
            <person name="Louis A."/>
            <person name="Berthelot C."/>
            <person name="Parey E."/>
            <person name="Roest Crollius H."/>
            <person name="Montfort J."/>
            <person name="Robinson-Rechavi M."/>
            <person name="Bouchez O."/>
            <person name="Lampietro C."/>
            <person name="Lopez Roques C."/>
            <person name="Donnadieu C."/>
            <person name="Postlethwait J."/>
            <person name="Bobe J."/>
            <person name="Dillon D."/>
            <person name="Chandos A."/>
            <person name="von Hippel F."/>
            <person name="Guiguen Y."/>
        </authorList>
    </citation>
    <scope>NUCLEOTIDE SEQUENCE</scope>
    <source>
        <strain evidence="1">YG-Jan2019</strain>
    </source>
</reference>
<gene>
    <name evidence="1" type="ORF">DPEC_G00061310</name>
</gene>
<organism evidence="1 2">
    <name type="scientific">Dallia pectoralis</name>
    <name type="common">Alaska blackfish</name>
    <dbReference type="NCBI Taxonomy" id="75939"/>
    <lineage>
        <taxon>Eukaryota</taxon>
        <taxon>Metazoa</taxon>
        <taxon>Chordata</taxon>
        <taxon>Craniata</taxon>
        <taxon>Vertebrata</taxon>
        <taxon>Euteleostomi</taxon>
        <taxon>Actinopterygii</taxon>
        <taxon>Neopterygii</taxon>
        <taxon>Teleostei</taxon>
        <taxon>Protacanthopterygii</taxon>
        <taxon>Esociformes</taxon>
        <taxon>Umbridae</taxon>
        <taxon>Dallia</taxon>
    </lineage>
</organism>
<accession>A0ACC2H722</accession>
<sequence length="134" mass="15421">MERKRATVLPETESSLVSAIYYGQISKRETERLLERHGTEGSFLLRDSESLQGVYCLCVRNTPFVHTYRIHQSSEGWKLQIAPGEMLQCFRTLERLIERCRSGVAGSIPPLTHPLDRTQLRDETLSTETAYMEM</sequence>
<protein>
    <submittedName>
        <fullName evidence="1">Uncharacterized protein</fullName>
    </submittedName>
</protein>
<comment type="caution">
    <text evidence="1">The sequence shown here is derived from an EMBL/GenBank/DDBJ whole genome shotgun (WGS) entry which is preliminary data.</text>
</comment>
<keyword evidence="2" id="KW-1185">Reference proteome</keyword>
<dbReference type="EMBL" id="CM055732">
    <property type="protein sequence ID" value="KAJ8011732.1"/>
    <property type="molecule type" value="Genomic_DNA"/>
</dbReference>
<evidence type="ECO:0000313" key="1">
    <source>
        <dbReference type="EMBL" id="KAJ8011732.1"/>
    </source>
</evidence>
<dbReference type="Proteomes" id="UP001157502">
    <property type="component" value="Chromosome 5"/>
</dbReference>
<evidence type="ECO:0000313" key="2">
    <source>
        <dbReference type="Proteomes" id="UP001157502"/>
    </source>
</evidence>
<proteinExistence type="predicted"/>